<accession>A0A0U1M9U7</accession>
<dbReference type="Gene3D" id="3.50.50.60">
    <property type="entry name" value="FAD/NAD(P)-binding domain"/>
    <property type="match status" value="2"/>
</dbReference>
<dbReference type="GO" id="GO:0016614">
    <property type="term" value="F:oxidoreductase activity, acting on CH-OH group of donors"/>
    <property type="evidence" value="ECO:0007669"/>
    <property type="project" value="InterPro"/>
</dbReference>
<organism evidence="3 4">
    <name type="scientific">Talaromyces islandicus</name>
    <name type="common">Penicillium islandicum</name>
    <dbReference type="NCBI Taxonomy" id="28573"/>
    <lineage>
        <taxon>Eukaryota</taxon>
        <taxon>Fungi</taxon>
        <taxon>Dikarya</taxon>
        <taxon>Ascomycota</taxon>
        <taxon>Pezizomycotina</taxon>
        <taxon>Eurotiomycetes</taxon>
        <taxon>Eurotiomycetidae</taxon>
        <taxon>Eurotiales</taxon>
        <taxon>Trichocomaceae</taxon>
        <taxon>Talaromyces</taxon>
        <taxon>Talaromyces sect. Islandici</taxon>
    </lineage>
</organism>
<evidence type="ECO:0000313" key="3">
    <source>
        <dbReference type="EMBL" id="CRG92423.1"/>
    </source>
</evidence>
<protein>
    <submittedName>
        <fullName evidence="3">Alcohol oxidase</fullName>
    </submittedName>
</protein>
<reference evidence="3 4" key="1">
    <citation type="submission" date="2015-04" db="EMBL/GenBank/DDBJ databases">
        <authorList>
            <person name="Syromyatnikov M.Y."/>
            <person name="Popov V.N."/>
        </authorList>
    </citation>
    <scope>NUCLEOTIDE SEQUENCE [LARGE SCALE GENOMIC DNA]</scope>
    <source>
        <strain evidence="3">WF-38-12</strain>
    </source>
</reference>
<keyword evidence="4" id="KW-1185">Reference proteome</keyword>
<dbReference type="PANTHER" id="PTHR11552">
    <property type="entry name" value="GLUCOSE-METHANOL-CHOLINE GMC OXIDOREDUCTASE"/>
    <property type="match status" value="1"/>
</dbReference>
<dbReference type="Proteomes" id="UP000054383">
    <property type="component" value="Unassembled WGS sequence"/>
</dbReference>
<proteinExistence type="inferred from homology"/>
<dbReference type="InterPro" id="IPR012132">
    <property type="entry name" value="GMC_OxRdtase"/>
</dbReference>
<sequence length="343" mass="37111">MTVPEEVGIIVCGGGSAGCVPADRLSNVDHNLQVLLVEAGEDVPTKRVGEGEPPRKVYHARKQIVISGGTMSSPLIFQRSGVGDPDTLRRADIKPLVDLPGVGGNFQDHSLSFSVNPAKSDTESFDDFIRGDPATQKKVFEEWNIKGTGPLATNGIDAGVKIRPTELSQRQCSPGLPQISSVWFGDHMLIPLGKFFHHVPLPVTGMHPHFAHDSLVRVSDLDLETTKAYAGPDHPSAGIQHGSWSNPLQPAQSPWENYLNSISKVHIRKLSRVRRILSTSRNGATSCGNDTAPREGNSIVKHGVLDERLNVHGVKGLKTVLRIGETPAMLTAEGLVILARLWK</sequence>
<dbReference type="PANTHER" id="PTHR11552:SF119">
    <property type="entry name" value="GLUCOSE-METHANOL-CHOLINE OXIDOREDUCTASE N-TERMINAL DOMAIN-CONTAINING PROTEIN"/>
    <property type="match status" value="1"/>
</dbReference>
<dbReference type="Pfam" id="PF00732">
    <property type="entry name" value="GMC_oxred_N"/>
    <property type="match status" value="1"/>
</dbReference>
<dbReference type="SUPFAM" id="SSF51905">
    <property type="entry name" value="FAD/NAD(P)-binding domain"/>
    <property type="match status" value="2"/>
</dbReference>
<dbReference type="InterPro" id="IPR000172">
    <property type="entry name" value="GMC_OxRdtase_N"/>
</dbReference>
<evidence type="ECO:0000313" key="4">
    <source>
        <dbReference type="Proteomes" id="UP000054383"/>
    </source>
</evidence>
<dbReference type="STRING" id="28573.A0A0U1M9U7"/>
<name>A0A0U1M9U7_TALIS</name>
<dbReference type="AlphaFoldDB" id="A0A0U1M9U7"/>
<dbReference type="GO" id="GO:0050660">
    <property type="term" value="F:flavin adenine dinucleotide binding"/>
    <property type="evidence" value="ECO:0007669"/>
    <property type="project" value="InterPro"/>
</dbReference>
<dbReference type="EMBL" id="CVMT01000012">
    <property type="protein sequence ID" value="CRG92423.1"/>
    <property type="molecule type" value="Genomic_DNA"/>
</dbReference>
<feature type="domain" description="Glucose-methanol-choline oxidoreductase N-terminal" evidence="2">
    <location>
        <begin position="55"/>
        <end position="109"/>
    </location>
</feature>
<evidence type="ECO:0000256" key="1">
    <source>
        <dbReference type="ARBA" id="ARBA00010790"/>
    </source>
</evidence>
<evidence type="ECO:0000259" key="2">
    <source>
        <dbReference type="Pfam" id="PF00732"/>
    </source>
</evidence>
<gene>
    <name evidence="3" type="ORF">PISL3812_09482</name>
</gene>
<comment type="similarity">
    <text evidence="1">Belongs to the GMC oxidoreductase family.</text>
</comment>
<dbReference type="OrthoDB" id="269227at2759"/>
<dbReference type="InterPro" id="IPR036188">
    <property type="entry name" value="FAD/NAD-bd_sf"/>
</dbReference>